<dbReference type="EMBL" id="MEZX01000003">
    <property type="protein sequence ID" value="OGD64262.1"/>
    <property type="molecule type" value="Genomic_DNA"/>
</dbReference>
<evidence type="ECO:0000313" key="1">
    <source>
        <dbReference type="EMBL" id="OGD64262.1"/>
    </source>
</evidence>
<protein>
    <recommendedName>
        <fullName evidence="3">Plasmid stabilization protein</fullName>
    </recommendedName>
</protein>
<organism evidence="1 2">
    <name type="scientific">Candidatus Berkelbacteria bacterium RIFCSPLOWO2_01_FULL_50_28</name>
    <dbReference type="NCBI Taxonomy" id="1797471"/>
    <lineage>
        <taxon>Bacteria</taxon>
        <taxon>Candidatus Berkelbacteria</taxon>
    </lineage>
</organism>
<accession>A0A1F5EA40</accession>
<dbReference type="AlphaFoldDB" id="A0A1F5EA40"/>
<proteinExistence type="predicted"/>
<sequence>MPELFYKPGALRVVKKFTAVEITEYKNVLAEIKQFPDGGKFLKGSLKGLRKWKYKVRSIPYRIVYLFENNTITIIAVGKRKDFYELLK</sequence>
<dbReference type="Proteomes" id="UP000177481">
    <property type="component" value="Unassembled WGS sequence"/>
</dbReference>
<name>A0A1F5EA40_9BACT</name>
<dbReference type="SUPFAM" id="SSF143011">
    <property type="entry name" value="RelE-like"/>
    <property type="match status" value="1"/>
</dbReference>
<dbReference type="Pfam" id="PF15781">
    <property type="entry name" value="ParE-like_toxin"/>
    <property type="match status" value="1"/>
</dbReference>
<comment type="caution">
    <text evidence="1">The sequence shown here is derived from an EMBL/GenBank/DDBJ whole genome shotgun (WGS) entry which is preliminary data.</text>
</comment>
<dbReference type="Gene3D" id="3.30.2310.20">
    <property type="entry name" value="RelE-like"/>
    <property type="match status" value="1"/>
</dbReference>
<evidence type="ECO:0000313" key="2">
    <source>
        <dbReference type="Proteomes" id="UP000177481"/>
    </source>
</evidence>
<dbReference type="InterPro" id="IPR031552">
    <property type="entry name" value="ParE-like_toxin"/>
</dbReference>
<reference evidence="1 2" key="1">
    <citation type="journal article" date="2016" name="Nat. Commun.">
        <title>Thousands of microbial genomes shed light on interconnected biogeochemical processes in an aquifer system.</title>
        <authorList>
            <person name="Anantharaman K."/>
            <person name="Brown C.T."/>
            <person name="Hug L.A."/>
            <person name="Sharon I."/>
            <person name="Castelle C.J."/>
            <person name="Probst A.J."/>
            <person name="Thomas B.C."/>
            <person name="Singh A."/>
            <person name="Wilkins M.J."/>
            <person name="Karaoz U."/>
            <person name="Brodie E.L."/>
            <person name="Williams K.H."/>
            <person name="Hubbard S.S."/>
            <person name="Banfield J.F."/>
        </authorList>
    </citation>
    <scope>NUCLEOTIDE SEQUENCE [LARGE SCALE GENOMIC DNA]</scope>
</reference>
<dbReference type="InterPro" id="IPR035093">
    <property type="entry name" value="RelE/ParE_toxin_dom_sf"/>
</dbReference>
<gene>
    <name evidence="1" type="ORF">A3A71_03745</name>
</gene>
<evidence type="ECO:0008006" key="3">
    <source>
        <dbReference type="Google" id="ProtNLM"/>
    </source>
</evidence>